<dbReference type="RefSeq" id="WP_209558765.1">
    <property type="nucleotide sequence ID" value="NZ_JAEDXU010000011.1"/>
</dbReference>
<keyword evidence="2" id="KW-1133">Transmembrane helix</keyword>
<evidence type="ECO:0000256" key="2">
    <source>
        <dbReference type="SAM" id="Phobius"/>
    </source>
</evidence>
<gene>
    <name evidence="6" type="ORF">I6N96_16985</name>
</gene>
<feature type="compositionally biased region" description="Basic and acidic residues" evidence="1">
    <location>
        <begin position="364"/>
        <end position="373"/>
    </location>
</feature>
<feature type="signal peptide" evidence="3">
    <location>
        <begin position="1"/>
        <end position="26"/>
    </location>
</feature>
<dbReference type="Pfam" id="PF06030">
    <property type="entry name" value="WxLIP_PGBD"/>
    <property type="match status" value="1"/>
</dbReference>
<sequence>MKKRFGITLLTTLLFFAATFTGNSTAWGTADSEEAEETSAVSASGFTYNIIYPENQTDSSLGYYRLGMTPGQQQTISFVLNNSSSEAITIDLALNGAKTNKNGVIEYANSEIENDASLVFAFEDLVTGPESVDLAAGETKQVDLSIQMPETSFEGVVAGGIQLMRAGQAEDADTSGGSTVINQYAYVISILLQESEMDLTPDLKFNSAYAGQLNYRNSVYANFSNVVAAYLNDLTVEAQVMKQGSSTVLYEAKKTSMRMAPNSFMEFPITMNGDQMEAGTYTLRMIATSGELSWDWTEEFEISDEEAQKYNERDVGLTQETGIDWALVAMIVGGFVGLVVVIFLVATLLRRKKGKQKGGKSKKKGNESRKKKV</sequence>
<feature type="region of interest" description="Disordered" evidence="1">
    <location>
        <begin position="353"/>
        <end position="373"/>
    </location>
</feature>
<dbReference type="EMBL" id="JAEDXU010000011">
    <property type="protein sequence ID" value="MBP1047988.1"/>
    <property type="molecule type" value="Genomic_DNA"/>
</dbReference>
<feature type="compositionally biased region" description="Basic residues" evidence="1">
    <location>
        <begin position="353"/>
        <end position="363"/>
    </location>
</feature>
<feature type="domain" description="WxL Interacting Protein host binding" evidence="5">
    <location>
        <begin position="177"/>
        <end position="312"/>
    </location>
</feature>
<dbReference type="InterPro" id="IPR010317">
    <property type="entry name" value="WxLIP_PGBD"/>
</dbReference>
<dbReference type="Pfam" id="PF11797">
    <property type="entry name" value="WxLIP_HBD"/>
    <property type="match status" value="1"/>
</dbReference>
<reference evidence="6 7" key="1">
    <citation type="submission" date="2020-12" db="EMBL/GenBank/DDBJ databases">
        <title>Vagococcus allomyrinae sp. nov. and Enterococcus lavae sp. nov., isolated from the larvae of Allomyrina dichotoma.</title>
        <authorList>
            <person name="Lee S.D."/>
        </authorList>
    </citation>
    <scope>NUCLEOTIDE SEQUENCE [LARGE SCALE GENOMIC DNA]</scope>
    <source>
        <strain evidence="6 7">BWM-S5</strain>
    </source>
</reference>
<feature type="domain" description="WxL Interacting Protein peptidoglycan binding" evidence="4">
    <location>
        <begin position="46"/>
        <end position="163"/>
    </location>
</feature>
<protein>
    <submittedName>
        <fullName evidence="6">DUF916 and DUF3324 domain-containing protein</fullName>
    </submittedName>
</protein>
<dbReference type="Proteomes" id="UP000673375">
    <property type="component" value="Unassembled WGS sequence"/>
</dbReference>
<comment type="caution">
    <text evidence="6">The sequence shown here is derived from an EMBL/GenBank/DDBJ whole genome shotgun (WGS) entry which is preliminary data.</text>
</comment>
<accession>A0ABS4CN25</accession>
<evidence type="ECO:0000256" key="3">
    <source>
        <dbReference type="SAM" id="SignalP"/>
    </source>
</evidence>
<keyword evidence="7" id="KW-1185">Reference proteome</keyword>
<organism evidence="6 7">
    <name type="scientific">Enterococcus larvae</name>
    <dbReference type="NCBI Taxonomy" id="2794352"/>
    <lineage>
        <taxon>Bacteria</taxon>
        <taxon>Bacillati</taxon>
        <taxon>Bacillota</taxon>
        <taxon>Bacilli</taxon>
        <taxon>Lactobacillales</taxon>
        <taxon>Enterococcaceae</taxon>
        <taxon>Enterococcus</taxon>
    </lineage>
</organism>
<evidence type="ECO:0000259" key="4">
    <source>
        <dbReference type="Pfam" id="PF06030"/>
    </source>
</evidence>
<evidence type="ECO:0000256" key="1">
    <source>
        <dbReference type="SAM" id="MobiDB-lite"/>
    </source>
</evidence>
<proteinExistence type="predicted"/>
<keyword evidence="2" id="KW-0472">Membrane</keyword>
<evidence type="ECO:0000313" key="7">
    <source>
        <dbReference type="Proteomes" id="UP000673375"/>
    </source>
</evidence>
<dbReference type="InterPro" id="IPR021759">
    <property type="entry name" value="WxLIP_HBD"/>
</dbReference>
<feature type="chain" id="PRO_5046936873" evidence="3">
    <location>
        <begin position="27"/>
        <end position="373"/>
    </location>
</feature>
<feature type="transmembrane region" description="Helical" evidence="2">
    <location>
        <begin position="325"/>
        <end position="349"/>
    </location>
</feature>
<evidence type="ECO:0000259" key="5">
    <source>
        <dbReference type="Pfam" id="PF11797"/>
    </source>
</evidence>
<keyword evidence="2" id="KW-0812">Transmembrane</keyword>
<name>A0ABS4CN25_9ENTE</name>
<keyword evidence="3" id="KW-0732">Signal</keyword>
<evidence type="ECO:0000313" key="6">
    <source>
        <dbReference type="EMBL" id="MBP1047988.1"/>
    </source>
</evidence>